<reference evidence="2 4" key="1">
    <citation type="journal article" date="2003" name="J. Mol. Evol.">
        <title>Mitochondrial genome of Ciona savignyi (Urochordata, Ascidiacea, Enterogona): comparison of gene arrangement and tRNA genes with Halocynthia roretzi mitochondrial genome.</title>
        <authorList>
            <person name="Yokobori S."/>
            <person name="Watanabe Y."/>
            <person name="Oshima T."/>
        </authorList>
    </citation>
    <scope>NUCLEOTIDE SEQUENCE [LARGE SCALE GENOMIC DNA]</scope>
</reference>
<feature type="transmembrane region" description="Helical" evidence="1">
    <location>
        <begin position="92"/>
        <end position="113"/>
    </location>
</feature>
<evidence type="ECO:0000256" key="1">
    <source>
        <dbReference type="SAM" id="Phobius"/>
    </source>
</evidence>
<protein>
    <submittedName>
        <fullName evidence="2 3">NADH dehydrogenase subunit 6</fullName>
    </submittedName>
</protein>
<reference evidence="3" key="3">
    <citation type="submission" date="2025-05" db="UniProtKB">
        <authorList>
            <consortium name="Ensembl"/>
        </authorList>
    </citation>
    <scope>IDENTIFICATION</scope>
</reference>
<feature type="transmembrane region" description="Helical" evidence="1">
    <location>
        <begin position="51"/>
        <end position="71"/>
    </location>
</feature>
<keyword evidence="4" id="KW-1185">Reference proteome</keyword>
<dbReference type="Ensembl" id="ENSCSAVT00000021034.1">
    <property type="protein sequence ID" value="ENSCSAVP00000020153.1"/>
    <property type="gene ID" value="ENSCSAVG00000012493.1"/>
</dbReference>
<dbReference type="HOGENOM" id="CLU_137116_0_0_1"/>
<name>Q85UI1_CIOSA</name>
<dbReference type="RefSeq" id="NP_786954.1">
    <property type="nucleotide sequence ID" value="NC_004570.1"/>
</dbReference>
<proteinExistence type="predicted"/>
<accession>Q85UI1</accession>
<dbReference type="GeneID" id="806613"/>
<keyword evidence="1" id="KW-0812">Transmembrane</keyword>
<evidence type="ECO:0000313" key="2">
    <source>
        <dbReference type="EMBL" id="BAC57002.1"/>
    </source>
</evidence>
<evidence type="ECO:0000313" key="4">
    <source>
        <dbReference type="Proteomes" id="UP000007875"/>
    </source>
</evidence>
<dbReference type="Proteomes" id="UP000007875">
    <property type="component" value="Unassembled WGS sequence"/>
</dbReference>
<dbReference type="GeneTree" id="ENSGT00760000120391"/>
<keyword evidence="1" id="KW-0472">Membrane</keyword>
<sequence>MLFFQTGGLNILYMFVILMFTIFLTSSYLFLVLFSTIMIVVMFFFFFILNNYFFLGFLMVLLYLGGLLMLFSYSAMLNGVKMMEGLNEMNGFFIFLGVLLFSFYKILMKFWPVLSNSGNMGYISNLSLFSSNFFFLFVGLFLLAVFLVLSIFFSLEKVYLSIILK</sequence>
<dbReference type="EMBL" id="AB079784">
    <property type="protein sequence ID" value="BAC57002.1"/>
    <property type="molecule type" value="Genomic_DNA"/>
</dbReference>
<dbReference type="CTD" id="4541"/>
<dbReference type="Proteomes" id="UP000007875">
    <property type="component" value="Mitochondrion"/>
</dbReference>
<gene>
    <name evidence="2" type="primary">nad6</name>
    <name evidence="3" type="synonym">ND6</name>
</gene>
<dbReference type="AlphaFoldDB" id="Q85UI1"/>
<geneLocation type="mitochondrion" evidence="2"/>
<keyword evidence="2" id="KW-0496">Mitochondrion</keyword>
<feature type="transmembrane region" description="Helical" evidence="1">
    <location>
        <begin position="12"/>
        <end position="45"/>
    </location>
</feature>
<reference evidence="4" key="2">
    <citation type="submission" date="2003-08" db="EMBL/GenBank/DDBJ databases">
        <authorList>
            <person name="Birren B."/>
            <person name="Nusbaum C."/>
            <person name="Abebe A."/>
            <person name="Abouelleil A."/>
            <person name="Adekoya E."/>
            <person name="Ait-zahra M."/>
            <person name="Allen N."/>
            <person name="Allen T."/>
            <person name="An P."/>
            <person name="Anderson M."/>
            <person name="Anderson S."/>
            <person name="Arachchi H."/>
            <person name="Armbruster J."/>
            <person name="Bachantsang P."/>
            <person name="Baldwin J."/>
            <person name="Barry A."/>
            <person name="Bayul T."/>
            <person name="Blitshsteyn B."/>
            <person name="Bloom T."/>
            <person name="Blye J."/>
            <person name="Boguslavskiy L."/>
            <person name="Borowsky M."/>
            <person name="Boukhgalter B."/>
            <person name="Brunache A."/>
            <person name="Butler J."/>
            <person name="Calixte N."/>
            <person name="Calvo S."/>
            <person name="Camarata J."/>
            <person name="Campo K."/>
            <person name="Chang J."/>
            <person name="Cheshatsang Y."/>
            <person name="Citroen M."/>
            <person name="Collymore A."/>
            <person name="Considine T."/>
            <person name="Cook A."/>
            <person name="Cooke P."/>
            <person name="Corum B."/>
            <person name="Cuomo C."/>
            <person name="David R."/>
            <person name="Dawoe T."/>
            <person name="Degray S."/>
            <person name="Dodge S."/>
            <person name="Dooley K."/>
            <person name="Dorje P."/>
            <person name="Dorjee K."/>
            <person name="Dorris L."/>
            <person name="Duffey N."/>
            <person name="Dupes A."/>
            <person name="Elkins T."/>
            <person name="Engels R."/>
            <person name="Erickson J."/>
            <person name="Farina A."/>
            <person name="Faro S."/>
            <person name="Ferreira P."/>
            <person name="Fischer H."/>
            <person name="Fitzgerald M."/>
            <person name="Foley K."/>
            <person name="Gage D."/>
            <person name="Galagan J."/>
            <person name="Gearin G."/>
            <person name="Gnerre S."/>
            <person name="Gnirke A."/>
            <person name="Goyette A."/>
            <person name="Graham J."/>
            <person name="Grandbois E."/>
            <person name="Gyaltsen K."/>
            <person name="Hafez N."/>
            <person name="Hagopian D."/>
            <person name="Hagos B."/>
            <person name="Hall J."/>
            <person name="Hatcher B."/>
            <person name="Heller A."/>
            <person name="Higgins H."/>
            <person name="Honan T."/>
            <person name="Horn A."/>
            <person name="Houde N."/>
            <person name="Hughes L."/>
            <person name="Hulme W."/>
            <person name="Husby E."/>
            <person name="Iliev I."/>
            <person name="Jaffe D."/>
            <person name="Jones C."/>
            <person name="Kamal M."/>
            <person name="Kamat A."/>
            <person name="Kamvysselis M."/>
            <person name="Karlsson E."/>
            <person name="Kells C."/>
            <person name="Kieu A."/>
            <person name="Kisner P."/>
            <person name="Kodira C."/>
            <person name="Kulbokas E."/>
            <person name="Labutti K."/>
            <person name="Lama D."/>
            <person name="Landers T."/>
            <person name="Leger J."/>
            <person name="Levine S."/>
            <person name="Lewis D."/>
            <person name="Lewis T."/>
            <person name="Lindblad-toh K."/>
            <person name="Liu X."/>
            <person name="Lokyitsang T."/>
            <person name="Lokyitsang Y."/>
            <person name="Lucien O."/>
            <person name="Lui A."/>
            <person name="Ma L.J."/>
            <person name="Mabbitt R."/>
            <person name="Macdonald J."/>
            <person name="Maclean C."/>
            <person name="Major J."/>
            <person name="Manning J."/>
            <person name="Marabella R."/>
            <person name="Maru K."/>
            <person name="Matthews C."/>
            <person name="Mauceli E."/>
            <person name="Mccarthy M."/>
            <person name="Mcdonough S."/>
            <person name="Mcghee T."/>
            <person name="Meldrim J."/>
            <person name="Meneus L."/>
            <person name="Mesirov J."/>
            <person name="Mihalev A."/>
            <person name="Mihova T."/>
            <person name="Mikkelsen T."/>
            <person name="Mlenga V."/>
            <person name="Moru K."/>
            <person name="Mozes J."/>
            <person name="Mulrain L."/>
            <person name="Munson G."/>
            <person name="Naylor J."/>
            <person name="Newes C."/>
            <person name="Nguyen C."/>
            <person name="Nguyen N."/>
            <person name="Nguyen T."/>
            <person name="Nicol R."/>
            <person name="Nielsen C."/>
            <person name="Nizzari M."/>
            <person name="Norbu C."/>
            <person name="Norbu N."/>
            <person name="O'donnell P."/>
            <person name="Okoawo O."/>
            <person name="O'leary S."/>
            <person name="Omotosho B."/>
            <person name="O'neill K."/>
            <person name="Osman S."/>
            <person name="Parker S."/>
            <person name="Perrin D."/>
            <person name="Phunkhang P."/>
            <person name="Piqani B."/>
            <person name="Purcell S."/>
            <person name="Rachupka T."/>
            <person name="Ramasamy U."/>
            <person name="Rameau R."/>
            <person name="Ray V."/>
            <person name="Raymond C."/>
            <person name="Retta R."/>
            <person name="Richardson S."/>
            <person name="Rise C."/>
            <person name="Rodriguez J."/>
            <person name="Rogers J."/>
            <person name="Rogov P."/>
            <person name="Rutman M."/>
            <person name="Schupbach R."/>
            <person name="Seaman C."/>
            <person name="Settipalli S."/>
            <person name="Sharpe T."/>
            <person name="Sheridan J."/>
            <person name="Sherpa N."/>
            <person name="Shi J."/>
            <person name="Smirnov S."/>
            <person name="Smith C."/>
            <person name="Sougnez C."/>
            <person name="Spencer B."/>
            <person name="Stalker J."/>
            <person name="Stange-thomann N."/>
            <person name="Stavropoulos S."/>
            <person name="Stetson K."/>
            <person name="Stone C."/>
            <person name="Stone S."/>
            <person name="Stubbs M."/>
            <person name="Talamas J."/>
            <person name="Tchuinga P."/>
            <person name="Tenzing P."/>
            <person name="Tesfaye S."/>
            <person name="Theodore J."/>
            <person name="Thoulutsang Y."/>
            <person name="Topham K."/>
            <person name="Towey S."/>
            <person name="Tsamla T."/>
            <person name="Tsomo N."/>
            <person name="Vallee D."/>
            <person name="Vassiliev H."/>
            <person name="Venkataraman V."/>
            <person name="Vinson J."/>
            <person name="Vo A."/>
            <person name="Wade C."/>
            <person name="Wang S."/>
            <person name="Wangchuk T."/>
            <person name="Wangdi T."/>
            <person name="Whittaker C."/>
            <person name="Wilkinson J."/>
            <person name="Wu Y."/>
            <person name="Wyman D."/>
            <person name="Yadav S."/>
            <person name="Yang S."/>
            <person name="Yang X."/>
            <person name="Yeager S."/>
            <person name="Yee E."/>
            <person name="Young G."/>
            <person name="Zainoun J."/>
            <person name="Zembeck L."/>
            <person name="Zimmer A."/>
            <person name="Zody M."/>
            <person name="Lander E."/>
        </authorList>
    </citation>
    <scope>NUCLEOTIDE SEQUENCE [LARGE SCALE GENOMIC DNA]</scope>
</reference>
<feature type="transmembrane region" description="Helical" evidence="1">
    <location>
        <begin position="133"/>
        <end position="155"/>
    </location>
</feature>
<organism evidence="2 4">
    <name type="scientific">Ciona savignyi</name>
    <name type="common">Pacific transparent sea squirt</name>
    <dbReference type="NCBI Taxonomy" id="51511"/>
    <lineage>
        <taxon>Eukaryota</taxon>
        <taxon>Metazoa</taxon>
        <taxon>Chordata</taxon>
        <taxon>Tunicata</taxon>
        <taxon>Ascidiacea</taxon>
        <taxon>Phlebobranchia</taxon>
        <taxon>Cionidae</taxon>
        <taxon>Ciona</taxon>
    </lineage>
</organism>
<evidence type="ECO:0000313" key="3">
    <source>
        <dbReference type="Ensembl" id="ENSCSAVP00000020153.1"/>
    </source>
</evidence>
<keyword evidence="1" id="KW-1133">Transmembrane helix</keyword>